<evidence type="ECO:0000259" key="1">
    <source>
        <dbReference type="Pfam" id="PF10607"/>
    </source>
</evidence>
<sequence>MSELEDAMALLAYTGNKRKSKKQEPTIPAEISHLLDQEHREKLVKLLNSKILEAGGLVQPEPKVNNLIRLMFWAQSLLDEYGATYPHIDHLLDVGTKEQVEERESCPSVESTASKSRIAIRLSGMYAEDDEDAPCSGLGLLDGVSAGFDDDDDDDDAGVPCGELALTIHCFNGMPSWPIAVALMILARMLLESWRPSAEIAWGDDTLCSGSSPVGGWAEVEFGTLPLREVGRMPPIEDSNWSNSAFSRLCCSESALSRTYN</sequence>
<dbReference type="GeneID" id="25259429"/>
<dbReference type="VEuPathDB" id="MicrosporidiaDB:DI09_29p40"/>
<protein>
    <submittedName>
        <fullName evidence="2">Putative lish motif-containing protein</fullName>
    </submittedName>
</protein>
<reference evidence="2 3" key="1">
    <citation type="submission" date="2014-04" db="EMBL/GenBank/DDBJ databases">
        <title>A new species of microsporidia sheds light on the evolution of extreme parasitism.</title>
        <authorList>
            <person name="Haag K.L."/>
            <person name="James T.Y."/>
            <person name="Larsson R."/>
            <person name="Schaer T.M."/>
            <person name="Refardt D."/>
            <person name="Pombert J.-F."/>
            <person name="Ebert D."/>
        </authorList>
    </citation>
    <scope>NUCLEOTIDE SEQUENCE [LARGE SCALE GENOMIC DNA]</scope>
    <source>
        <strain evidence="2 3">UGP3</strain>
        <tissue evidence="2">Spores</tissue>
    </source>
</reference>
<gene>
    <name evidence="2" type="ORF">DI09_29p40</name>
</gene>
<dbReference type="Proteomes" id="UP000029725">
    <property type="component" value="Unassembled WGS sequence"/>
</dbReference>
<proteinExistence type="predicted"/>
<name>A0A098VRJ8_9MICR</name>
<dbReference type="OrthoDB" id="2415936at2759"/>
<feature type="domain" description="CTLH/CRA C-terminal to LisH motif" evidence="1">
    <location>
        <begin position="1"/>
        <end position="76"/>
    </location>
</feature>
<dbReference type="RefSeq" id="XP_013238141.1">
    <property type="nucleotide sequence ID" value="XM_013382687.1"/>
</dbReference>
<comment type="caution">
    <text evidence="2">The sequence shown here is derived from an EMBL/GenBank/DDBJ whole genome shotgun (WGS) entry which is preliminary data.</text>
</comment>
<dbReference type="AlphaFoldDB" id="A0A098VRJ8"/>
<organism evidence="2 3">
    <name type="scientific">Mitosporidium daphniae</name>
    <dbReference type="NCBI Taxonomy" id="1485682"/>
    <lineage>
        <taxon>Eukaryota</taxon>
        <taxon>Fungi</taxon>
        <taxon>Fungi incertae sedis</taxon>
        <taxon>Microsporidia</taxon>
        <taxon>Mitosporidium</taxon>
    </lineage>
</organism>
<accession>A0A098VRJ8</accession>
<dbReference type="HOGENOM" id="CLU_1065905_0_0_1"/>
<keyword evidence="3" id="KW-1185">Reference proteome</keyword>
<dbReference type="Pfam" id="PF10607">
    <property type="entry name" value="CTLH"/>
    <property type="match status" value="1"/>
</dbReference>
<evidence type="ECO:0000313" key="3">
    <source>
        <dbReference type="Proteomes" id="UP000029725"/>
    </source>
</evidence>
<dbReference type="InterPro" id="IPR024964">
    <property type="entry name" value="CTLH/CRA"/>
</dbReference>
<evidence type="ECO:0000313" key="2">
    <source>
        <dbReference type="EMBL" id="KGG51683.1"/>
    </source>
</evidence>
<dbReference type="EMBL" id="JMKJ01000221">
    <property type="protein sequence ID" value="KGG51683.1"/>
    <property type="molecule type" value="Genomic_DNA"/>
</dbReference>